<dbReference type="SFLD" id="SFLDG01129">
    <property type="entry name" value="C1.5:_HAD__Beta-PGM__Phosphata"/>
    <property type="match status" value="1"/>
</dbReference>
<feature type="binding site" evidence="11">
    <location>
        <position position="51"/>
    </location>
    <ligand>
        <name>substrate</name>
    </ligand>
</feature>
<dbReference type="EC" id="5.4.2.6" evidence="8"/>
<feature type="site" description="Important for catalytic activity and assists the phosphoryl transfer reaction to Asp8 by balancing charge and orienting the reacting groups" evidence="13">
    <location>
        <position position="144"/>
    </location>
</feature>
<dbReference type="InterPro" id="IPR051600">
    <property type="entry name" value="Beta-PGM-like"/>
</dbReference>
<feature type="binding site" evidence="12">
    <location>
        <position position="10"/>
    </location>
    <ligand>
        <name>Mg(2+)</name>
        <dbReference type="ChEBI" id="CHEBI:18420"/>
    </ligand>
</feature>
<dbReference type="GO" id="GO:0008801">
    <property type="term" value="F:beta-phosphoglucomutase activity"/>
    <property type="evidence" value="ECO:0007669"/>
    <property type="project" value="UniProtKB-EC"/>
</dbReference>
<feature type="binding site" evidence="11">
    <location>
        <position position="75"/>
    </location>
    <ligand>
        <name>substrate</name>
    </ligand>
</feature>
<accession>A0A7Z0PGJ9</accession>
<keyword evidence="4 12" id="KW-0460">Magnesium</keyword>
<comment type="catalytic activity">
    <reaction evidence="7">
        <text>beta-D-glucose 1-phosphate = beta-D-glucose 6-phosphate</text>
        <dbReference type="Rhea" id="RHEA:20113"/>
        <dbReference type="ChEBI" id="CHEBI:57684"/>
        <dbReference type="ChEBI" id="CHEBI:58247"/>
        <dbReference type="EC" id="5.4.2.6"/>
    </reaction>
</comment>
<dbReference type="NCBIfam" id="TIGR01990">
    <property type="entry name" value="bPGM"/>
    <property type="match status" value="1"/>
</dbReference>
<evidence type="ECO:0000256" key="8">
    <source>
        <dbReference type="ARBA" id="ARBA00044968"/>
    </source>
</evidence>
<evidence type="ECO:0000256" key="4">
    <source>
        <dbReference type="ARBA" id="ARBA00022842"/>
    </source>
</evidence>
<dbReference type="Pfam" id="PF13419">
    <property type="entry name" value="HAD_2"/>
    <property type="match status" value="1"/>
</dbReference>
<name>A0A7Z0PGJ9_9FUSO</name>
<dbReference type="InterPro" id="IPR023214">
    <property type="entry name" value="HAD_sf"/>
</dbReference>
<feature type="binding site" evidence="12">
    <location>
        <position position="168"/>
    </location>
    <ligand>
        <name>Mg(2+)</name>
        <dbReference type="ChEBI" id="CHEBI:18420"/>
    </ligand>
</feature>
<feature type="binding site" evidence="11">
    <location>
        <position position="144"/>
    </location>
    <ligand>
        <name>substrate</name>
    </ligand>
</feature>
<gene>
    <name evidence="14" type="primary">pgmB</name>
    <name evidence="14" type="ORF">HP397_03330</name>
</gene>
<feature type="active site" description="Nucleophile" evidence="10">
    <location>
        <position position="8"/>
    </location>
</feature>
<feature type="binding site" evidence="11">
    <location>
        <begin position="113"/>
        <end position="117"/>
    </location>
    <ligand>
        <name>substrate</name>
    </ligand>
</feature>
<evidence type="ECO:0000256" key="11">
    <source>
        <dbReference type="PIRSR" id="PIRSR610972-2"/>
    </source>
</evidence>
<reference evidence="14 15" key="1">
    <citation type="submission" date="2020-05" db="EMBL/GenBank/DDBJ databases">
        <title>Streptobacillus felis strain LHL191014123.</title>
        <authorList>
            <person name="Fawzy A."/>
            <person name="Rau J."/>
            <person name="Risse K."/>
            <person name="Schauerte N."/>
            <person name="Geiger C."/>
            <person name="Blom J."/>
            <person name="Imirzalioglu C."/>
            <person name="Falgenhauer J."/>
            <person name="Bach A."/>
            <person name="Herden C."/>
            <person name="Eisenberg T."/>
        </authorList>
    </citation>
    <scope>NUCLEOTIDE SEQUENCE [LARGE SCALE GENOMIC DNA]</scope>
    <source>
        <strain evidence="14 15">LHL191014123</strain>
    </source>
</reference>
<feature type="binding site" evidence="12">
    <location>
        <position position="8"/>
    </location>
    <ligand>
        <name>Mg(2+)</name>
        <dbReference type="ChEBI" id="CHEBI:18420"/>
    </ligand>
</feature>
<dbReference type="RefSeq" id="WP_180135893.1">
    <property type="nucleotide sequence ID" value="NZ_JABMKT010000013.1"/>
</dbReference>
<dbReference type="InterPro" id="IPR041492">
    <property type="entry name" value="HAD_2"/>
</dbReference>
<dbReference type="EMBL" id="JABMKT010000013">
    <property type="protein sequence ID" value="NYV27855.1"/>
    <property type="molecule type" value="Genomic_DNA"/>
</dbReference>
<dbReference type="SFLD" id="SFLDS00003">
    <property type="entry name" value="Haloacid_Dehalogenase"/>
    <property type="match status" value="1"/>
</dbReference>
<dbReference type="Gene3D" id="3.40.50.1000">
    <property type="entry name" value="HAD superfamily/HAD-like"/>
    <property type="match status" value="1"/>
</dbReference>
<evidence type="ECO:0000256" key="10">
    <source>
        <dbReference type="PIRSR" id="PIRSR610972-1"/>
    </source>
</evidence>
<proteinExistence type="inferred from homology"/>
<evidence type="ECO:0000256" key="1">
    <source>
        <dbReference type="ARBA" id="ARBA00006171"/>
    </source>
</evidence>
<feature type="binding site" evidence="11">
    <location>
        <position position="24"/>
    </location>
    <ligand>
        <name>substrate</name>
    </ligand>
</feature>
<dbReference type="NCBIfam" id="TIGR01509">
    <property type="entry name" value="HAD-SF-IA-v3"/>
    <property type="match status" value="1"/>
</dbReference>
<keyword evidence="3 12" id="KW-0479">Metal-binding</keyword>
<evidence type="ECO:0000256" key="7">
    <source>
        <dbReference type="ARBA" id="ARBA00044926"/>
    </source>
</evidence>
<dbReference type="NCBIfam" id="TIGR02009">
    <property type="entry name" value="PGMB-YQAB-SF"/>
    <property type="match status" value="1"/>
</dbReference>
<evidence type="ECO:0000256" key="2">
    <source>
        <dbReference type="ARBA" id="ARBA00022553"/>
    </source>
</evidence>
<feature type="binding site" evidence="11">
    <location>
        <begin position="8"/>
        <end position="10"/>
    </location>
    <ligand>
        <name>substrate</name>
    </ligand>
</feature>
<evidence type="ECO:0000256" key="12">
    <source>
        <dbReference type="PIRSR" id="PIRSR610972-3"/>
    </source>
</evidence>
<evidence type="ECO:0000256" key="13">
    <source>
        <dbReference type="PIRSR" id="PIRSR610972-4"/>
    </source>
</evidence>
<dbReference type="InterPro" id="IPR006439">
    <property type="entry name" value="HAD-SF_hydro_IA"/>
</dbReference>
<protein>
    <recommendedName>
        <fullName evidence="9">Beta-phosphoglucomutase</fullName>
        <ecNumber evidence="8">5.4.2.6</ecNumber>
    </recommendedName>
</protein>
<feature type="binding site" evidence="12">
    <location>
        <position position="169"/>
    </location>
    <ligand>
        <name>Mg(2+)</name>
        <dbReference type="ChEBI" id="CHEBI:18420"/>
    </ligand>
</feature>
<dbReference type="GO" id="GO:0000287">
    <property type="term" value="F:magnesium ion binding"/>
    <property type="evidence" value="ECO:0007669"/>
    <property type="project" value="InterPro"/>
</dbReference>
<evidence type="ECO:0000313" key="15">
    <source>
        <dbReference type="Proteomes" id="UP000526184"/>
    </source>
</evidence>
<evidence type="ECO:0000256" key="6">
    <source>
        <dbReference type="ARBA" id="ARBA00023277"/>
    </source>
</evidence>
<dbReference type="GO" id="GO:0005975">
    <property type="term" value="P:carbohydrate metabolic process"/>
    <property type="evidence" value="ECO:0007669"/>
    <property type="project" value="InterPro"/>
</dbReference>
<evidence type="ECO:0000256" key="9">
    <source>
        <dbReference type="ARBA" id="ARBA00044991"/>
    </source>
</evidence>
<dbReference type="InterPro" id="IPR010976">
    <property type="entry name" value="B-phosphoglucomutase_hydrolase"/>
</dbReference>
<evidence type="ECO:0000256" key="3">
    <source>
        <dbReference type="ARBA" id="ARBA00022723"/>
    </source>
</evidence>
<dbReference type="AlphaFoldDB" id="A0A7Z0PGJ9"/>
<feature type="site" description="Important for catalytic activity and assists the phosphoryl transfer reaction to Asp8 by balancing charge and orienting the reacting groups" evidence="13">
    <location>
        <position position="113"/>
    </location>
</feature>
<comment type="cofactor">
    <cofactor evidence="12">
        <name>Mg(2+)</name>
        <dbReference type="ChEBI" id="CHEBI:18420"/>
    </cofactor>
    <text evidence="12">Binds 2 magnesium ions per subunit.</text>
</comment>
<evidence type="ECO:0000256" key="5">
    <source>
        <dbReference type="ARBA" id="ARBA00023235"/>
    </source>
</evidence>
<feature type="binding site" evidence="11">
    <location>
        <begin position="43"/>
        <end position="48"/>
    </location>
    <ligand>
        <name>substrate</name>
    </ligand>
</feature>
<dbReference type="InterPro" id="IPR023198">
    <property type="entry name" value="PGP-like_dom2"/>
</dbReference>
<dbReference type="InterPro" id="IPR010972">
    <property type="entry name" value="Beta-PGM"/>
</dbReference>
<comment type="caution">
    <text evidence="14">The sequence shown here is derived from an EMBL/GenBank/DDBJ whole genome shotgun (WGS) entry which is preliminary data.</text>
</comment>
<sequence>MIKGVIFDLDGVLCHTDEYHYLAWKKISDSNNWYFDREINNRLRGISRVDSLKVILNENKVDISKELFEEILVLKNKYYLELLENMSKKDLDNGVFETLNYLIDNEVKMCVASSSKNAPVILSKLGIKDLFEIIIDGNMITKSKPNPEVFSKAFEVLNINEKECLIVEDSKVGVEASNILGIPSVYMGKEENVNATYIIYKIEDLIEIFQGDK</sequence>
<dbReference type="PANTHER" id="PTHR46193">
    <property type="entry name" value="6-PHOSPHOGLUCONATE PHOSPHATASE"/>
    <property type="match status" value="1"/>
</dbReference>
<keyword evidence="2" id="KW-0597">Phosphoprotein</keyword>
<keyword evidence="6" id="KW-0119">Carbohydrate metabolism</keyword>
<dbReference type="SUPFAM" id="SSF56784">
    <property type="entry name" value="HAD-like"/>
    <property type="match status" value="1"/>
</dbReference>
<dbReference type="Proteomes" id="UP000526184">
    <property type="component" value="Unassembled WGS sequence"/>
</dbReference>
<dbReference type="InterPro" id="IPR036412">
    <property type="entry name" value="HAD-like_sf"/>
</dbReference>
<dbReference type="PANTHER" id="PTHR46193:SF18">
    <property type="entry name" value="HEXITOL PHOSPHATASE B"/>
    <property type="match status" value="1"/>
</dbReference>
<evidence type="ECO:0000313" key="14">
    <source>
        <dbReference type="EMBL" id="NYV27855.1"/>
    </source>
</evidence>
<dbReference type="Gene3D" id="1.10.150.240">
    <property type="entry name" value="Putative phosphatase, domain 2"/>
    <property type="match status" value="1"/>
</dbReference>
<keyword evidence="5 14" id="KW-0413">Isomerase</keyword>
<feature type="active site" description="Proton donor/acceptor" evidence="10">
    <location>
        <position position="10"/>
    </location>
</feature>
<organism evidence="14 15">
    <name type="scientific">Streptobacillus felis</name>
    <dbReference type="NCBI Taxonomy" id="1384509"/>
    <lineage>
        <taxon>Bacteria</taxon>
        <taxon>Fusobacteriati</taxon>
        <taxon>Fusobacteriota</taxon>
        <taxon>Fusobacteriia</taxon>
        <taxon>Fusobacteriales</taxon>
        <taxon>Leptotrichiaceae</taxon>
        <taxon>Streptobacillus</taxon>
    </lineage>
</organism>
<keyword evidence="15" id="KW-1185">Reference proteome</keyword>
<comment type="similarity">
    <text evidence="1">Belongs to the HAD-like hydrolase superfamily. CbbY/CbbZ/Gph/YieH family.</text>
</comment>